<dbReference type="PIR" id="T33008">
    <property type="entry name" value="T33008"/>
</dbReference>
<dbReference type="STRING" id="6239.F17E9.3.1"/>
<dbReference type="EMBL" id="BX284604">
    <property type="protein sequence ID" value="CCD68527.1"/>
    <property type="molecule type" value="Genomic_DNA"/>
</dbReference>
<dbReference type="AGR" id="WB:WBGene00017540"/>
<protein>
    <submittedName>
        <fullName evidence="2">TransThyretin-Related family domain</fullName>
    </submittedName>
</protein>
<dbReference type="PANTHER" id="PTHR21479">
    <property type="match status" value="1"/>
</dbReference>
<dbReference type="CTD" id="184619"/>
<dbReference type="Proteomes" id="UP000001940">
    <property type="component" value="Chromosome IV"/>
</dbReference>
<evidence type="ECO:0000313" key="3">
    <source>
        <dbReference type="Proteomes" id="UP000001940"/>
    </source>
</evidence>
<evidence type="ECO:0000256" key="1">
    <source>
        <dbReference type="SAM" id="SignalP"/>
    </source>
</evidence>
<dbReference type="WormBase" id="F17E9.3">
    <property type="protein sequence ID" value="CE34817"/>
    <property type="gene ID" value="WBGene00017540"/>
</dbReference>
<proteinExistence type="predicted"/>
<dbReference type="PANTHER" id="PTHR21479:SF25">
    <property type="entry name" value="APYRASE-RELATED"/>
    <property type="match status" value="1"/>
</dbReference>
<sequence length="139" mass="16467">MLRIFAVSLCILFFIHFPASESVLTKFRFNGSFTCSKKVAPFVQKVTVYEHDYLTFDDKLEEVTLFRTDSPDRMSYQFRFEEDGDGKPDDEFYEIYMEIWNTCMIPTENNRVSKYWFKTELPVIDGTLYATENVNLDNI</sequence>
<dbReference type="GO" id="GO:0050829">
    <property type="term" value="P:defense response to Gram-negative bacterium"/>
    <property type="evidence" value="ECO:0000315"/>
    <property type="project" value="WormBase"/>
</dbReference>
<dbReference type="UCSC" id="F17E9.3">
    <property type="organism name" value="c. elegans"/>
</dbReference>
<dbReference type="HOGENOM" id="CLU_134609_1_0_1"/>
<organism evidence="2 3">
    <name type="scientific">Caenorhabditis elegans</name>
    <dbReference type="NCBI Taxonomy" id="6239"/>
    <lineage>
        <taxon>Eukaryota</taxon>
        <taxon>Metazoa</taxon>
        <taxon>Ecdysozoa</taxon>
        <taxon>Nematoda</taxon>
        <taxon>Chromadorea</taxon>
        <taxon>Rhabditida</taxon>
        <taxon>Rhabditina</taxon>
        <taxon>Rhabditomorpha</taxon>
        <taxon>Rhabditoidea</taxon>
        <taxon>Rhabditidae</taxon>
        <taxon>Peloderinae</taxon>
        <taxon>Caenorhabditis</taxon>
    </lineage>
</organism>
<dbReference type="PaxDb" id="6239-F17E9.3"/>
<feature type="signal peptide" evidence="1">
    <location>
        <begin position="1"/>
        <end position="20"/>
    </location>
</feature>
<reference evidence="2 3" key="1">
    <citation type="journal article" date="1998" name="Science">
        <title>Genome sequence of the nematode C. elegans: a platform for investigating biology.</title>
        <authorList>
            <consortium name="The C. elegans sequencing consortium"/>
            <person name="Sulson J.E."/>
            <person name="Waterston R."/>
        </authorList>
    </citation>
    <scope>NUCLEOTIDE SEQUENCE [LARGE SCALE GENOMIC DNA]</scope>
    <source>
        <strain evidence="2 3">Bristol N2</strain>
    </source>
</reference>
<dbReference type="RefSeq" id="NP_501414.2">
    <property type="nucleotide sequence ID" value="NM_069013.2"/>
</dbReference>
<dbReference type="GeneID" id="184619"/>
<keyword evidence="3" id="KW-1185">Reference proteome</keyword>
<evidence type="ECO:0000313" key="2">
    <source>
        <dbReference type="EMBL" id="CCD68527.1"/>
    </source>
</evidence>
<feature type="chain" id="PRO_5004159255" evidence="1">
    <location>
        <begin position="21"/>
        <end position="139"/>
    </location>
</feature>
<dbReference type="InParanoid" id="O61523"/>
<keyword evidence="1" id="KW-0732">Signal</keyword>
<dbReference type="Bgee" id="WBGene00017540">
    <property type="expression patterns" value="Expressed in adult organism"/>
</dbReference>
<accession>O61523</accession>
<gene>
    <name evidence="2" type="ORF">CELE_F17E9.3</name>
    <name evidence="2 4" type="ORF">F17E9.3</name>
</gene>
<dbReference type="AlphaFoldDB" id="O61523"/>
<dbReference type="PhylomeDB" id="O61523"/>
<evidence type="ECO:0000313" key="4">
    <source>
        <dbReference type="WormBase" id="F17E9.3"/>
    </source>
</evidence>
<name>O61523_CAEEL</name>
<dbReference type="FunCoup" id="O61523">
    <property type="interactions" value="308"/>
</dbReference>
<dbReference type="KEGG" id="cel:CELE_F17E9.3"/>